<dbReference type="CDD" id="cd17040">
    <property type="entry name" value="Ubl_MoaD_like"/>
    <property type="match status" value="1"/>
</dbReference>
<accession>A0A4R3YIG1</accession>
<dbReference type="OrthoDB" id="5957481at2"/>
<keyword evidence="2" id="KW-1185">Reference proteome</keyword>
<dbReference type="SUPFAM" id="SSF54285">
    <property type="entry name" value="MoaD/ThiS"/>
    <property type="match status" value="1"/>
</dbReference>
<comment type="caution">
    <text evidence="1">The sequence shown here is derived from an EMBL/GenBank/DDBJ whole genome shotgun (WGS) entry which is preliminary data.</text>
</comment>
<dbReference type="Proteomes" id="UP000295645">
    <property type="component" value="Unassembled WGS sequence"/>
</dbReference>
<protein>
    <submittedName>
        <fullName evidence="1">Molybdopterin synthase sulfur carrier subunit</fullName>
    </submittedName>
</protein>
<dbReference type="InterPro" id="IPR003749">
    <property type="entry name" value="ThiS/MoaD-like"/>
</dbReference>
<reference evidence="1 2" key="1">
    <citation type="submission" date="2019-03" db="EMBL/GenBank/DDBJ databases">
        <title>Above-ground endophytic microbial communities from plants in different locations in the United States.</title>
        <authorList>
            <person name="Frank C."/>
        </authorList>
    </citation>
    <scope>NUCLEOTIDE SEQUENCE [LARGE SCALE GENOMIC DNA]</scope>
    <source>
        <strain evidence="1 2">LP_13_YM</strain>
    </source>
</reference>
<evidence type="ECO:0000313" key="1">
    <source>
        <dbReference type="EMBL" id="TCV91891.1"/>
    </source>
</evidence>
<proteinExistence type="predicted"/>
<dbReference type="RefSeq" id="WP_132146871.1">
    <property type="nucleotide sequence ID" value="NZ_SMCS01000009.1"/>
</dbReference>
<evidence type="ECO:0000313" key="2">
    <source>
        <dbReference type="Proteomes" id="UP000295645"/>
    </source>
</evidence>
<dbReference type="Pfam" id="PF02597">
    <property type="entry name" value="ThiS"/>
    <property type="match status" value="1"/>
</dbReference>
<dbReference type="EMBL" id="SMCS01000009">
    <property type="protein sequence ID" value="TCV91891.1"/>
    <property type="molecule type" value="Genomic_DNA"/>
</dbReference>
<organism evidence="1 2">
    <name type="scientific">Luteibacter rhizovicinus</name>
    <dbReference type="NCBI Taxonomy" id="242606"/>
    <lineage>
        <taxon>Bacteria</taxon>
        <taxon>Pseudomonadati</taxon>
        <taxon>Pseudomonadota</taxon>
        <taxon>Gammaproteobacteria</taxon>
        <taxon>Lysobacterales</taxon>
        <taxon>Rhodanobacteraceae</taxon>
        <taxon>Luteibacter</taxon>
    </lineage>
</organism>
<dbReference type="AlphaFoldDB" id="A0A4R3YIG1"/>
<gene>
    <name evidence="1" type="ORF">EC912_109126</name>
</gene>
<sequence>MKHVVFELFANLRKLAGTEELRVEAGDAVLSVGDALTLLARERPELAASLERCACVSGDTIVRRVDALPADGRIALLPPVAGG</sequence>
<name>A0A4R3YIG1_9GAMM</name>
<dbReference type="InterPro" id="IPR016155">
    <property type="entry name" value="Mopterin_synth/thiamin_S_b"/>
</dbReference>
<dbReference type="InterPro" id="IPR012675">
    <property type="entry name" value="Beta-grasp_dom_sf"/>
</dbReference>
<dbReference type="Gene3D" id="3.10.20.30">
    <property type="match status" value="1"/>
</dbReference>